<dbReference type="GO" id="GO:0003925">
    <property type="term" value="F:G protein activity"/>
    <property type="evidence" value="ECO:0007669"/>
    <property type="project" value="UniProtKB-EC"/>
</dbReference>
<keyword evidence="7" id="KW-0636">Prenylation</keyword>
<feature type="compositionally biased region" description="Polar residues" evidence="9">
    <location>
        <begin position="128"/>
        <end position="137"/>
    </location>
</feature>
<dbReference type="SUPFAM" id="SSF52540">
    <property type="entry name" value="P-loop containing nucleoside triphosphate hydrolases"/>
    <property type="match status" value="1"/>
</dbReference>
<dbReference type="InterPro" id="IPR050305">
    <property type="entry name" value="Small_GTPase_Rab"/>
</dbReference>
<dbReference type="Proteomes" id="UP000694387">
    <property type="component" value="Chromosome 4"/>
</dbReference>
<proteinExistence type="inferred from homology"/>
<keyword evidence="5" id="KW-0378">Hydrolase</keyword>
<dbReference type="EC" id="3.6.5.2" evidence="3"/>
<evidence type="ECO:0000256" key="6">
    <source>
        <dbReference type="ARBA" id="ARBA00023134"/>
    </source>
</evidence>
<evidence type="ECO:0000313" key="10">
    <source>
        <dbReference type="Ensembl" id="ENSEASP00005052771.1"/>
    </source>
</evidence>
<reference evidence="10 11" key="1">
    <citation type="journal article" date="2020" name="Nat. Commun.">
        <title>Donkey genomes provide new insights into domestication and selection for coat color.</title>
        <authorList>
            <person name="Wang"/>
            <person name="C."/>
            <person name="Li"/>
            <person name="H."/>
            <person name="Guo"/>
            <person name="Y."/>
            <person name="Huang"/>
            <person name="J."/>
            <person name="Sun"/>
            <person name="Y."/>
            <person name="Min"/>
            <person name="J."/>
            <person name="Wang"/>
            <person name="J."/>
            <person name="Fang"/>
            <person name="X."/>
            <person name="Zhao"/>
            <person name="Z."/>
            <person name="Wang"/>
            <person name="S."/>
            <person name="Zhang"/>
            <person name="Y."/>
            <person name="Liu"/>
            <person name="Q."/>
            <person name="Jiang"/>
            <person name="Q."/>
            <person name="Wang"/>
            <person name="X."/>
            <person name="Guo"/>
            <person name="Y."/>
            <person name="Yang"/>
            <person name="C."/>
            <person name="Wang"/>
            <person name="Y."/>
            <person name="Tian"/>
            <person name="F."/>
            <person name="Zhuang"/>
            <person name="G."/>
            <person name="Fan"/>
            <person name="Y."/>
            <person name="Gao"/>
            <person name="Q."/>
            <person name="Li"/>
            <person name="Y."/>
            <person name="Ju"/>
            <person name="Z."/>
            <person name="Li"/>
            <person name="J."/>
            <person name="Li"/>
            <person name="R."/>
            <person name="Hou"/>
            <person name="M."/>
            <person name="Yang"/>
            <person name="G."/>
            <person name="Liu"/>
            <person name="G."/>
            <person name="Liu"/>
            <person name="W."/>
            <person name="Guo"/>
            <person name="J."/>
            <person name="Pan"/>
            <person name="S."/>
            <person name="Fan"/>
            <person name="G."/>
            <person name="Zhang"/>
            <person name="W."/>
            <person name="Zhang"/>
            <person name="R."/>
            <person name="Yu"/>
            <person name="J."/>
            <person name="Zhang"/>
            <person name="X."/>
            <person name="Yin"/>
            <person name="Q."/>
            <person name="Ji"/>
            <person name="C."/>
            <person name="Jin"/>
            <person name="Y."/>
            <person name="Yue"/>
            <person name="G."/>
            <person name="Liu"/>
            <person name="M."/>
            <person name="Xu"/>
            <person name="J."/>
            <person name="Liu"/>
            <person name="S."/>
            <person name="Jordana"/>
            <person name="J."/>
            <person name="Noce"/>
            <person name="A."/>
            <person name="Amills"/>
            <person name="M."/>
            <person name="Wu"/>
            <person name="D.D."/>
            <person name="Li"/>
            <person name="S."/>
            <person name="Zhou"/>
            <person name="X. and Zhong"/>
            <person name="J."/>
        </authorList>
    </citation>
    <scope>NUCLEOTIDE SEQUENCE [LARGE SCALE GENOMIC DNA]</scope>
</reference>
<dbReference type="Ensembl" id="ENSEAST00005054461.1">
    <property type="protein sequence ID" value="ENSEASP00005052771.1"/>
    <property type="gene ID" value="ENSEASG00005026069.1"/>
</dbReference>
<accession>A0A9L0JHF9</accession>
<dbReference type="InterPro" id="IPR027417">
    <property type="entry name" value="P-loop_NTPase"/>
</dbReference>
<keyword evidence="4" id="KW-0547">Nucleotide-binding</keyword>
<dbReference type="GeneTree" id="ENSGT00940000158979"/>
<evidence type="ECO:0000256" key="5">
    <source>
        <dbReference type="ARBA" id="ARBA00022801"/>
    </source>
</evidence>
<dbReference type="SMART" id="SM00175">
    <property type="entry name" value="RAB"/>
    <property type="match status" value="1"/>
</dbReference>
<comment type="catalytic activity">
    <reaction evidence="8">
        <text>GTP + H2O = GDP + phosphate + H(+)</text>
        <dbReference type="Rhea" id="RHEA:19669"/>
        <dbReference type="ChEBI" id="CHEBI:15377"/>
        <dbReference type="ChEBI" id="CHEBI:15378"/>
        <dbReference type="ChEBI" id="CHEBI:37565"/>
        <dbReference type="ChEBI" id="CHEBI:43474"/>
        <dbReference type="ChEBI" id="CHEBI:58189"/>
        <dbReference type="EC" id="3.6.5.2"/>
    </reaction>
    <physiologicalReaction direction="left-to-right" evidence="8">
        <dbReference type="Rhea" id="RHEA:19670"/>
    </physiologicalReaction>
</comment>
<evidence type="ECO:0000256" key="8">
    <source>
        <dbReference type="ARBA" id="ARBA00047660"/>
    </source>
</evidence>
<keyword evidence="11" id="KW-1185">Reference proteome</keyword>
<protein>
    <recommendedName>
        <fullName evidence="3">small monomeric GTPase</fullName>
        <ecNumber evidence="3">3.6.5.2</ecNumber>
    </recommendedName>
</protein>
<keyword evidence="7" id="KW-0449">Lipoprotein</keyword>
<evidence type="ECO:0000256" key="7">
    <source>
        <dbReference type="ARBA" id="ARBA00023289"/>
    </source>
</evidence>
<dbReference type="GO" id="GO:0016020">
    <property type="term" value="C:membrane"/>
    <property type="evidence" value="ECO:0007669"/>
    <property type="project" value="UniProtKB-SubCell"/>
</dbReference>
<evidence type="ECO:0000313" key="11">
    <source>
        <dbReference type="Proteomes" id="UP000694387"/>
    </source>
</evidence>
<feature type="region of interest" description="Disordered" evidence="9">
    <location>
        <begin position="112"/>
        <end position="137"/>
    </location>
</feature>
<dbReference type="PANTHER" id="PTHR47980">
    <property type="entry name" value="LD44762P"/>
    <property type="match status" value="1"/>
</dbReference>
<evidence type="ECO:0000256" key="1">
    <source>
        <dbReference type="ARBA" id="ARBA00004635"/>
    </source>
</evidence>
<evidence type="ECO:0000256" key="2">
    <source>
        <dbReference type="ARBA" id="ARBA00006270"/>
    </source>
</evidence>
<name>A0A9L0JHF9_EQUAS</name>
<dbReference type="Pfam" id="PF00071">
    <property type="entry name" value="Ras"/>
    <property type="match status" value="1"/>
</dbReference>
<dbReference type="Gene3D" id="3.40.50.300">
    <property type="entry name" value="P-loop containing nucleotide triphosphate hydrolases"/>
    <property type="match status" value="1"/>
</dbReference>
<reference evidence="10" key="2">
    <citation type="submission" date="2025-08" db="UniProtKB">
        <authorList>
            <consortium name="Ensembl"/>
        </authorList>
    </citation>
    <scope>IDENTIFICATION</scope>
</reference>
<dbReference type="InterPro" id="IPR001806">
    <property type="entry name" value="Small_GTPase"/>
</dbReference>
<keyword evidence="6" id="KW-0342">GTP-binding</keyword>
<evidence type="ECO:0000256" key="3">
    <source>
        <dbReference type="ARBA" id="ARBA00011984"/>
    </source>
</evidence>
<organism evidence="10 11">
    <name type="scientific">Equus asinus</name>
    <name type="common">Donkey</name>
    <name type="synonym">Equus africanus asinus</name>
    <dbReference type="NCBI Taxonomy" id="9793"/>
    <lineage>
        <taxon>Eukaryota</taxon>
        <taxon>Metazoa</taxon>
        <taxon>Chordata</taxon>
        <taxon>Craniata</taxon>
        <taxon>Vertebrata</taxon>
        <taxon>Euteleostomi</taxon>
        <taxon>Mammalia</taxon>
        <taxon>Eutheria</taxon>
        <taxon>Laurasiatheria</taxon>
        <taxon>Perissodactyla</taxon>
        <taxon>Equidae</taxon>
        <taxon>Equus</taxon>
    </lineage>
</organism>
<sequence>NQTDGSPLSRTSTDYLLKFLLAGDSDVGKGKILQDGAAESPYAYSNWIDYETTTILPDGQRVRLLLWDAPGWARLCTRFRSYFRSAQGLLLLYDIINGWFFGRAKASKGPLPSTIHPIPSQPQPPPAQNCSRSNCKM</sequence>
<evidence type="ECO:0000256" key="4">
    <source>
        <dbReference type="ARBA" id="ARBA00022741"/>
    </source>
</evidence>
<comment type="similarity">
    <text evidence="2">Belongs to the small GTPase superfamily. Rab family.</text>
</comment>
<reference evidence="10" key="3">
    <citation type="submission" date="2025-09" db="UniProtKB">
        <authorList>
            <consortium name="Ensembl"/>
        </authorList>
    </citation>
    <scope>IDENTIFICATION</scope>
</reference>
<dbReference type="GO" id="GO:0005525">
    <property type="term" value="F:GTP binding"/>
    <property type="evidence" value="ECO:0007669"/>
    <property type="project" value="UniProtKB-KW"/>
</dbReference>
<evidence type="ECO:0000256" key="9">
    <source>
        <dbReference type="SAM" id="MobiDB-lite"/>
    </source>
</evidence>
<comment type="subcellular location">
    <subcellularLocation>
        <location evidence="1">Membrane</location>
        <topology evidence="1">Lipid-anchor</topology>
    </subcellularLocation>
</comment>
<dbReference type="AlphaFoldDB" id="A0A9L0JHF9"/>